<dbReference type="Pfam" id="PF00027">
    <property type="entry name" value="cNMP_binding"/>
    <property type="match status" value="1"/>
</dbReference>
<dbReference type="GO" id="GO:0005829">
    <property type="term" value="C:cytosol"/>
    <property type="evidence" value="ECO:0007669"/>
    <property type="project" value="TreeGrafter"/>
</dbReference>
<dbReference type="InterPro" id="IPR018490">
    <property type="entry name" value="cNMP-bd_dom_sf"/>
</dbReference>
<dbReference type="PROSITE" id="PS50042">
    <property type="entry name" value="CNMP_BINDING_3"/>
    <property type="match status" value="1"/>
</dbReference>
<dbReference type="Pfam" id="PF13545">
    <property type="entry name" value="HTH_Crp_2"/>
    <property type="match status" value="1"/>
</dbReference>
<evidence type="ECO:0000256" key="1">
    <source>
        <dbReference type="ARBA" id="ARBA00023015"/>
    </source>
</evidence>
<dbReference type="InterPro" id="IPR050397">
    <property type="entry name" value="Env_Response_Regulators"/>
</dbReference>
<evidence type="ECO:0000259" key="4">
    <source>
        <dbReference type="PROSITE" id="PS50042"/>
    </source>
</evidence>
<dbReference type="AlphaFoldDB" id="A0A378NT44"/>
<dbReference type="GO" id="GO:0003677">
    <property type="term" value="F:DNA binding"/>
    <property type="evidence" value="ECO:0007669"/>
    <property type="project" value="UniProtKB-KW"/>
</dbReference>
<dbReference type="SMART" id="SM00100">
    <property type="entry name" value="cNMP"/>
    <property type="match status" value="1"/>
</dbReference>
<keyword evidence="1" id="KW-0805">Transcription regulation</keyword>
<evidence type="ECO:0000256" key="2">
    <source>
        <dbReference type="ARBA" id="ARBA00023125"/>
    </source>
</evidence>
<keyword evidence="3" id="KW-0804">Transcription</keyword>
<feature type="domain" description="Cyclic nucleotide-binding" evidence="4">
    <location>
        <begin position="13"/>
        <end position="85"/>
    </location>
</feature>
<gene>
    <name evidence="6" type="ORF">NCTC10571_01697</name>
</gene>
<dbReference type="InterPro" id="IPR000595">
    <property type="entry name" value="cNMP-bd_dom"/>
</dbReference>
<dbReference type="PANTHER" id="PTHR24567:SF58">
    <property type="entry name" value="CYCLIC AMP-BINDING REGULATORY PROTEIN"/>
    <property type="match status" value="1"/>
</dbReference>
<name>A0A378NT44_9FIRM</name>
<feature type="domain" description="HTH crp-type" evidence="5">
    <location>
        <begin position="154"/>
        <end position="219"/>
    </location>
</feature>
<dbReference type="Gene3D" id="2.60.120.10">
    <property type="entry name" value="Jelly Rolls"/>
    <property type="match status" value="1"/>
</dbReference>
<sequence>MQKYLDILKNSALFSGIDTKDLINMFKCLLMNIKTYEKNSYILKASEPLVEVGIILKGRVNIIKEDYWGNRTILTTLSTGDLFGESFVCTNINNNCFSIVTAEKAEIMFLNYQKITSPCQFACNFHSKIIQNMLLLIAKKNIQLTTKIDHLSKKTTREKILSYLSSEALKNNSNSFTIPFNRQELADFLSVERSAMSAELSRMQKDKLITYHKNNFTLL</sequence>
<dbReference type="RefSeq" id="WP_022227802.1">
    <property type="nucleotide sequence ID" value="NZ_UGPP01000001.1"/>
</dbReference>
<proteinExistence type="predicted"/>
<dbReference type="SUPFAM" id="SSF46785">
    <property type="entry name" value="Winged helix' DNA-binding domain"/>
    <property type="match status" value="1"/>
</dbReference>
<dbReference type="CDD" id="cd00038">
    <property type="entry name" value="CAP_ED"/>
    <property type="match status" value="1"/>
</dbReference>
<dbReference type="InterPro" id="IPR036390">
    <property type="entry name" value="WH_DNA-bd_sf"/>
</dbReference>
<evidence type="ECO:0000313" key="7">
    <source>
        <dbReference type="Proteomes" id="UP000255234"/>
    </source>
</evidence>
<dbReference type="GO" id="GO:0003700">
    <property type="term" value="F:DNA-binding transcription factor activity"/>
    <property type="evidence" value="ECO:0007669"/>
    <property type="project" value="TreeGrafter"/>
</dbReference>
<reference evidence="6 7" key="1">
    <citation type="submission" date="2018-06" db="EMBL/GenBank/DDBJ databases">
        <authorList>
            <consortium name="Pathogen Informatics"/>
            <person name="Doyle S."/>
        </authorList>
    </citation>
    <scope>NUCLEOTIDE SEQUENCE [LARGE SCALE GENOMIC DNA]</scope>
    <source>
        <strain evidence="6 7">NCTC10571</strain>
    </source>
</reference>
<keyword evidence="2 6" id="KW-0238">DNA-binding</keyword>
<organism evidence="6 7">
    <name type="scientific">Megamonas hypermegale</name>
    <dbReference type="NCBI Taxonomy" id="158847"/>
    <lineage>
        <taxon>Bacteria</taxon>
        <taxon>Bacillati</taxon>
        <taxon>Bacillota</taxon>
        <taxon>Negativicutes</taxon>
        <taxon>Selenomonadales</taxon>
        <taxon>Selenomonadaceae</taxon>
        <taxon>Megamonas</taxon>
    </lineage>
</organism>
<dbReference type="EMBL" id="UGPP01000001">
    <property type="protein sequence ID" value="STY71541.1"/>
    <property type="molecule type" value="Genomic_DNA"/>
</dbReference>
<evidence type="ECO:0000256" key="3">
    <source>
        <dbReference type="ARBA" id="ARBA00023163"/>
    </source>
</evidence>
<protein>
    <submittedName>
        <fullName evidence="6">DNA-binding transcriptional dual regulator Crp</fullName>
    </submittedName>
</protein>
<dbReference type="PANTHER" id="PTHR24567">
    <property type="entry name" value="CRP FAMILY TRANSCRIPTIONAL REGULATORY PROTEIN"/>
    <property type="match status" value="1"/>
</dbReference>
<dbReference type="InterPro" id="IPR012318">
    <property type="entry name" value="HTH_CRP"/>
</dbReference>
<dbReference type="Proteomes" id="UP000255234">
    <property type="component" value="Unassembled WGS sequence"/>
</dbReference>
<dbReference type="InterPro" id="IPR014710">
    <property type="entry name" value="RmlC-like_jellyroll"/>
</dbReference>
<dbReference type="SUPFAM" id="SSF51206">
    <property type="entry name" value="cAMP-binding domain-like"/>
    <property type="match status" value="1"/>
</dbReference>
<evidence type="ECO:0000259" key="5">
    <source>
        <dbReference type="PROSITE" id="PS51063"/>
    </source>
</evidence>
<evidence type="ECO:0000313" key="6">
    <source>
        <dbReference type="EMBL" id="STY71541.1"/>
    </source>
</evidence>
<accession>A0A378NT44</accession>
<dbReference type="PROSITE" id="PS51063">
    <property type="entry name" value="HTH_CRP_2"/>
    <property type="match status" value="1"/>
</dbReference>